<proteinExistence type="predicted"/>
<dbReference type="EMBL" id="OC885789">
    <property type="protein sequence ID" value="CAD7644347.1"/>
    <property type="molecule type" value="Genomic_DNA"/>
</dbReference>
<gene>
    <name evidence="1" type="ORF">OSB1V03_LOCUS20014</name>
</gene>
<dbReference type="AlphaFoldDB" id="A0A7R9LNP0"/>
<organism evidence="1">
    <name type="scientific">Medioppia subpectinata</name>
    <dbReference type="NCBI Taxonomy" id="1979941"/>
    <lineage>
        <taxon>Eukaryota</taxon>
        <taxon>Metazoa</taxon>
        <taxon>Ecdysozoa</taxon>
        <taxon>Arthropoda</taxon>
        <taxon>Chelicerata</taxon>
        <taxon>Arachnida</taxon>
        <taxon>Acari</taxon>
        <taxon>Acariformes</taxon>
        <taxon>Sarcoptiformes</taxon>
        <taxon>Oribatida</taxon>
        <taxon>Brachypylina</taxon>
        <taxon>Oppioidea</taxon>
        <taxon>Oppiidae</taxon>
        <taxon>Medioppia</taxon>
    </lineage>
</organism>
<dbReference type="EMBL" id="CAJPIZ010031214">
    <property type="protein sequence ID" value="CAG2120067.1"/>
    <property type="molecule type" value="Genomic_DNA"/>
</dbReference>
<sequence length="119" mass="13899">MLRDPTITGKISVKNVITILNILHFWRSIFTKHQIGSKNKIYCYNLRNLLYESDKGISVSNKVLETLLIRYSDNSTYLTLESFIQSLVKLHLSHERYKSLERKGKHNSITLEEMILSTL</sequence>
<dbReference type="Gene3D" id="1.10.238.10">
    <property type="entry name" value="EF-hand"/>
    <property type="match status" value="1"/>
</dbReference>
<dbReference type="OrthoDB" id="424753at2759"/>
<accession>A0A7R9LNP0</accession>
<dbReference type="SUPFAM" id="SSF47473">
    <property type="entry name" value="EF-hand"/>
    <property type="match status" value="1"/>
</dbReference>
<name>A0A7R9LNP0_9ACAR</name>
<keyword evidence="2" id="KW-1185">Reference proteome</keyword>
<dbReference type="InterPro" id="IPR011992">
    <property type="entry name" value="EF-hand-dom_pair"/>
</dbReference>
<evidence type="ECO:0000313" key="2">
    <source>
        <dbReference type="Proteomes" id="UP000759131"/>
    </source>
</evidence>
<feature type="non-terminal residue" evidence="1">
    <location>
        <position position="119"/>
    </location>
</feature>
<protein>
    <submittedName>
        <fullName evidence="1">Uncharacterized protein</fullName>
    </submittedName>
</protein>
<evidence type="ECO:0000313" key="1">
    <source>
        <dbReference type="EMBL" id="CAD7644347.1"/>
    </source>
</evidence>
<reference evidence="1" key="1">
    <citation type="submission" date="2020-11" db="EMBL/GenBank/DDBJ databases">
        <authorList>
            <person name="Tran Van P."/>
        </authorList>
    </citation>
    <scope>NUCLEOTIDE SEQUENCE</scope>
</reference>
<dbReference type="Proteomes" id="UP000759131">
    <property type="component" value="Unassembled WGS sequence"/>
</dbReference>